<dbReference type="AlphaFoldDB" id="A0A919G2Z1"/>
<sequence length="470" mass="48543">MPTAEGPARAGSAPPESSMPQPQGPRPHHRRAAAAGSLVLAVLCLGGGPATAAPTAERPARGADGGHRPDVRLLDTITVPVGTVLDGVPFGGVSGIDYDPRSGRYVALSGDRSEPAPARLHVLRLPLDAKGFAVRTPQPAGSTVLSGPDGKPLPRRTVDPEAIRWAPGGKGLLWAGEGDAAAGLPPFVREAATDGGHRRELPLPAAYRPVLGADGTPVSGVRAHQAFEGLALSLDGSKVVTLTEGSLVQDGPAPTAAAGSRSRLLVQGRADGRPLGEFVYPLGPPTDAGPVPAGTRRGASEILAVNETDYLVVERTAKSGTDFGIRIWWTTTVGATDVNGRAALAGSERVMPKRLLFDFATAGVAPDNVEGLTWGPRLADGSRSLVLVSDDSAGAFGSPGTAFHLLAVRPGLLAVHSPDVDHDGCVDRADLRRLLRSGRAGDLNGDGRTDGRDIRLWGSYGRTFPFPRGD</sequence>
<dbReference type="InterPro" id="IPR027372">
    <property type="entry name" value="Phytase-like_dom"/>
</dbReference>
<evidence type="ECO:0000256" key="1">
    <source>
        <dbReference type="SAM" id="MobiDB-lite"/>
    </source>
</evidence>
<dbReference type="PROSITE" id="PS00018">
    <property type="entry name" value="EF_HAND_1"/>
    <property type="match status" value="1"/>
</dbReference>
<proteinExistence type="predicted"/>
<protein>
    <submittedName>
        <fullName evidence="3">3-phytase</fullName>
    </submittedName>
</protein>
<dbReference type="SUPFAM" id="SSF63825">
    <property type="entry name" value="YWTD domain"/>
    <property type="match status" value="1"/>
</dbReference>
<dbReference type="Proteomes" id="UP000617734">
    <property type="component" value="Unassembled WGS sequence"/>
</dbReference>
<feature type="domain" description="Phytase-like" evidence="2">
    <location>
        <begin position="89"/>
        <end position="391"/>
    </location>
</feature>
<feature type="region of interest" description="Disordered" evidence="1">
    <location>
        <begin position="137"/>
        <end position="157"/>
    </location>
</feature>
<reference evidence="3" key="2">
    <citation type="submission" date="2020-09" db="EMBL/GenBank/DDBJ databases">
        <authorList>
            <person name="Sun Q."/>
            <person name="Ohkuma M."/>
        </authorList>
    </citation>
    <scope>NUCLEOTIDE SEQUENCE</scope>
    <source>
        <strain evidence="3">JCM 4646</strain>
    </source>
</reference>
<evidence type="ECO:0000259" key="2">
    <source>
        <dbReference type="Pfam" id="PF13449"/>
    </source>
</evidence>
<feature type="region of interest" description="Disordered" evidence="1">
    <location>
        <begin position="51"/>
        <end position="70"/>
    </location>
</feature>
<feature type="compositionally biased region" description="Basic and acidic residues" evidence="1">
    <location>
        <begin position="58"/>
        <end position="70"/>
    </location>
</feature>
<name>A0A919G2Z1_9ACTN</name>
<dbReference type="Pfam" id="PF13449">
    <property type="entry name" value="Phytase-like"/>
    <property type="match status" value="1"/>
</dbReference>
<accession>A0A919G2Z1</accession>
<dbReference type="PANTHER" id="PTHR37957">
    <property type="entry name" value="BLR7070 PROTEIN"/>
    <property type="match status" value="1"/>
</dbReference>
<dbReference type="PANTHER" id="PTHR37957:SF1">
    <property type="entry name" value="PHYTASE-LIKE DOMAIN-CONTAINING PROTEIN"/>
    <property type="match status" value="1"/>
</dbReference>
<feature type="region of interest" description="Disordered" evidence="1">
    <location>
        <begin position="1"/>
        <end position="32"/>
    </location>
</feature>
<dbReference type="InterPro" id="IPR018247">
    <property type="entry name" value="EF_Hand_1_Ca_BS"/>
</dbReference>
<comment type="caution">
    <text evidence="3">The sequence shown here is derived from an EMBL/GenBank/DDBJ whole genome shotgun (WGS) entry which is preliminary data.</text>
</comment>
<keyword evidence="4" id="KW-1185">Reference proteome</keyword>
<organism evidence="3 4">
    <name type="scientific">Kitasatospora indigofera</name>
    <dbReference type="NCBI Taxonomy" id="67307"/>
    <lineage>
        <taxon>Bacteria</taxon>
        <taxon>Bacillati</taxon>
        <taxon>Actinomycetota</taxon>
        <taxon>Actinomycetes</taxon>
        <taxon>Kitasatosporales</taxon>
        <taxon>Streptomycetaceae</taxon>
        <taxon>Kitasatospora</taxon>
    </lineage>
</organism>
<reference evidence="3" key="1">
    <citation type="journal article" date="2014" name="Int. J. Syst. Evol. Microbiol.">
        <title>Complete genome sequence of Corynebacterium casei LMG S-19264T (=DSM 44701T), isolated from a smear-ripened cheese.</title>
        <authorList>
            <consortium name="US DOE Joint Genome Institute (JGI-PGF)"/>
            <person name="Walter F."/>
            <person name="Albersmeier A."/>
            <person name="Kalinowski J."/>
            <person name="Ruckert C."/>
        </authorList>
    </citation>
    <scope>NUCLEOTIDE SEQUENCE</scope>
    <source>
        <strain evidence="3">JCM 4646</strain>
    </source>
</reference>
<gene>
    <name evidence="3" type="ORF">GCM10018781_49330</name>
</gene>
<evidence type="ECO:0000313" key="3">
    <source>
        <dbReference type="EMBL" id="GHH76956.1"/>
    </source>
</evidence>
<dbReference type="EMBL" id="BNBO01000031">
    <property type="protein sequence ID" value="GHH76956.1"/>
    <property type="molecule type" value="Genomic_DNA"/>
</dbReference>
<evidence type="ECO:0000313" key="4">
    <source>
        <dbReference type="Proteomes" id="UP000617734"/>
    </source>
</evidence>